<gene>
    <name evidence="2" type="ORF">F511_23804</name>
</gene>
<name>A0A2Z7AE35_9LAMI</name>
<organism evidence="2 3">
    <name type="scientific">Dorcoceras hygrometricum</name>
    <dbReference type="NCBI Taxonomy" id="472368"/>
    <lineage>
        <taxon>Eukaryota</taxon>
        <taxon>Viridiplantae</taxon>
        <taxon>Streptophyta</taxon>
        <taxon>Embryophyta</taxon>
        <taxon>Tracheophyta</taxon>
        <taxon>Spermatophyta</taxon>
        <taxon>Magnoliopsida</taxon>
        <taxon>eudicotyledons</taxon>
        <taxon>Gunneridae</taxon>
        <taxon>Pentapetalae</taxon>
        <taxon>asterids</taxon>
        <taxon>lamiids</taxon>
        <taxon>Lamiales</taxon>
        <taxon>Gesneriaceae</taxon>
        <taxon>Didymocarpoideae</taxon>
        <taxon>Trichosporeae</taxon>
        <taxon>Loxocarpinae</taxon>
        <taxon>Dorcoceras</taxon>
    </lineage>
</organism>
<dbReference type="EMBL" id="KV016714">
    <property type="protein sequence ID" value="KZV19307.1"/>
    <property type="molecule type" value="Genomic_DNA"/>
</dbReference>
<dbReference type="Proteomes" id="UP000250235">
    <property type="component" value="Unassembled WGS sequence"/>
</dbReference>
<evidence type="ECO:0000256" key="1">
    <source>
        <dbReference type="SAM" id="MobiDB-lite"/>
    </source>
</evidence>
<protein>
    <submittedName>
        <fullName evidence="2">Uncharacterized protein</fullName>
    </submittedName>
</protein>
<proteinExistence type="predicted"/>
<accession>A0A2Z7AE35</accession>
<sequence>MSDNYDILIPNIRDRGLPHLYLNHIEVDLRFPVPRFIQNLCDHLEISPSQLTPNSYSSLLALGIRGPRSVAHQQRRAGKRNEGLLQPRGTPRKKPTPQEVPAVDLGADEMGSSLIPRSRPAADPHPEPAPSSGTSFIEKTVAANALSFFQYFTSDADLPIVESIPEKVVMETLASYFMQLSWRVSNARELAPASRRSLENMLARQKKLMTELKEIAYDIHAQGRAVNPRQRSIDSYMHRDLTQPRHLMTPTESSTRSVLGKCVYLVTLAMSLFDLQDVCIAIGSIATLDLPMVVDLIGIYGLKGPYCTLTTTNWFLQALSVIPRGSWGDVARRFTMIRWASLEL</sequence>
<feature type="region of interest" description="Disordered" evidence="1">
    <location>
        <begin position="70"/>
        <end position="133"/>
    </location>
</feature>
<evidence type="ECO:0000313" key="2">
    <source>
        <dbReference type="EMBL" id="KZV19307.1"/>
    </source>
</evidence>
<evidence type="ECO:0000313" key="3">
    <source>
        <dbReference type="Proteomes" id="UP000250235"/>
    </source>
</evidence>
<keyword evidence="3" id="KW-1185">Reference proteome</keyword>
<dbReference type="AlphaFoldDB" id="A0A2Z7AE35"/>
<reference evidence="2 3" key="1">
    <citation type="journal article" date="2015" name="Proc. Natl. Acad. Sci. U.S.A.">
        <title>The resurrection genome of Boea hygrometrica: A blueprint for survival of dehydration.</title>
        <authorList>
            <person name="Xiao L."/>
            <person name="Yang G."/>
            <person name="Zhang L."/>
            <person name="Yang X."/>
            <person name="Zhao S."/>
            <person name="Ji Z."/>
            <person name="Zhou Q."/>
            <person name="Hu M."/>
            <person name="Wang Y."/>
            <person name="Chen M."/>
            <person name="Xu Y."/>
            <person name="Jin H."/>
            <person name="Xiao X."/>
            <person name="Hu G."/>
            <person name="Bao F."/>
            <person name="Hu Y."/>
            <person name="Wan P."/>
            <person name="Li L."/>
            <person name="Deng X."/>
            <person name="Kuang T."/>
            <person name="Xiang C."/>
            <person name="Zhu J.K."/>
            <person name="Oliver M.J."/>
            <person name="He Y."/>
        </authorList>
    </citation>
    <scope>NUCLEOTIDE SEQUENCE [LARGE SCALE GENOMIC DNA]</scope>
    <source>
        <strain evidence="3">cv. XS01</strain>
    </source>
</reference>